<gene>
    <name evidence="1" type="ORF">FC07_GL002870</name>
</gene>
<accession>A0A0R1H0Z0</accession>
<name>A0A0R1H0Z0_9LACO</name>
<sequence>MKEKASKQSIWVVSSHYTANSEKHNMVGSKIKVILKFKLILTSVKNIRST</sequence>
<evidence type="ECO:0000313" key="1">
    <source>
        <dbReference type="EMBL" id="KRK37380.1"/>
    </source>
</evidence>
<comment type="caution">
    <text evidence="1">The sequence shown here is derived from an EMBL/GenBank/DDBJ whole genome shotgun (WGS) entry which is preliminary data.</text>
</comment>
<reference evidence="1 2" key="1">
    <citation type="journal article" date="2015" name="Genome Announc.">
        <title>Expanding the biotechnology potential of lactobacilli through comparative genomics of 213 strains and associated genera.</title>
        <authorList>
            <person name="Sun Z."/>
            <person name="Harris H.M."/>
            <person name="McCann A."/>
            <person name="Guo C."/>
            <person name="Argimon S."/>
            <person name="Zhang W."/>
            <person name="Yang X."/>
            <person name="Jeffery I.B."/>
            <person name="Cooney J.C."/>
            <person name="Kagawa T.F."/>
            <person name="Liu W."/>
            <person name="Song Y."/>
            <person name="Salvetti E."/>
            <person name="Wrobel A."/>
            <person name="Rasinkangas P."/>
            <person name="Parkhill J."/>
            <person name="Rea M.C."/>
            <person name="O'Sullivan O."/>
            <person name="Ritari J."/>
            <person name="Douillard F.P."/>
            <person name="Paul Ross R."/>
            <person name="Yang R."/>
            <person name="Briner A.E."/>
            <person name="Felis G.E."/>
            <person name="de Vos W.M."/>
            <person name="Barrangou R."/>
            <person name="Klaenhammer T.R."/>
            <person name="Caufield P.W."/>
            <person name="Cui Y."/>
            <person name="Zhang H."/>
            <person name="O'Toole P.W."/>
        </authorList>
    </citation>
    <scope>NUCLEOTIDE SEQUENCE [LARGE SCALE GENOMIC DNA]</scope>
    <source>
        <strain evidence="1 2">DSM 20003</strain>
    </source>
</reference>
<keyword evidence="2" id="KW-1185">Reference proteome</keyword>
<evidence type="ECO:0000313" key="2">
    <source>
        <dbReference type="Proteomes" id="UP000051461"/>
    </source>
</evidence>
<proteinExistence type="predicted"/>
<dbReference type="AlphaFoldDB" id="A0A0R1H0Z0"/>
<protein>
    <submittedName>
        <fullName evidence="1">Uncharacterized protein</fullName>
    </submittedName>
</protein>
<dbReference type="EMBL" id="AZDA01000052">
    <property type="protein sequence ID" value="KRK37380.1"/>
    <property type="molecule type" value="Genomic_DNA"/>
</dbReference>
<dbReference type="PATRIC" id="fig|1423726.3.peg.2981"/>
<organism evidence="1 2">
    <name type="scientific">Loigolactobacillus bifermentans DSM 20003</name>
    <dbReference type="NCBI Taxonomy" id="1423726"/>
    <lineage>
        <taxon>Bacteria</taxon>
        <taxon>Bacillati</taxon>
        <taxon>Bacillota</taxon>
        <taxon>Bacilli</taxon>
        <taxon>Lactobacillales</taxon>
        <taxon>Lactobacillaceae</taxon>
        <taxon>Loigolactobacillus</taxon>
    </lineage>
</organism>
<dbReference type="Proteomes" id="UP000051461">
    <property type="component" value="Unassembled WGS sequence"/>
</dbReference>